<protein>
    <recommendedName>
        <fullName evidence="4">Flavodoxin-like domain-containing protein</fullName>
    </recommendedName>
</protein>
<feature type="signal peptide" evidence="1">
    <location>
        <begin position="1"/>
        <end position="16"/>
    </location>
</feature>
<evidence type="ECO:0008006" key="4">
    <source>
        <dbReference type="Google" id="ProtNLM"/>
    </source>
</evidence>
<dbReference type="Proteomes" id="UP000015453">
    <property type="component" value="Unassembled WGS sequence"/>
</dbReference>
<sequence length="52" mass="5763">IILLLLLFVFRSTSMAADSSSTKAKVHIVYTERPQGQEAEQYHIKTLASVLG</sequence>
<feature type="non-terminal residue" evidence="2">
    <location>
        <position position="52"/>
    </location>
</feature>
<accession>S8DNC9</accession>
<evidence type="ECO:0000313" key="2">
    <source>
        <dbReference type="EMBL" id="EPS64498.1"/>
    </source>
</evidence>
<dbReference type="PANTHER" id="PTHR48222:SF4">
    <property type="entry name" value="PROTEINASE INHIBITOR, PROPEPTIDE"/>
    <property type="match status" value="1"/>
</dbReference>
<feature type="chain" id="PRO_5004549746" description="Flavodoxin-like domain-containing protein" evidence="1">
    <location>
        <begin position="17"/>
        <end position="52"/>
    </location>
</feature>
<name>S8DNC9_9LAMI</name>
<reference evidence="2 3" key="1">
    <citation type="journal article" date="2013" name="BMC Genomics">
        <title>The miniature genome of a carnivorous plant Genlisea aurea contains a low number of genes and short non-coding sequences.</title>
        <authorList>
            <person name="Leushkin E.V."/>
            <person name="Sutormin R.A."/>
            <person name="Nabieva E.R."/>
            <person name="Penin A.A."/>
            <person name="Kondrashov A.S."/>
            <person name="Logacheva M.D."/>
        </authorList>
    </citation>
    <scope>NUCLEOTIDE SEQUENCE [LARGE SCALE GENOMIC DNA]</scope>
</reference>
<feature type="non-terminal residue" evidence="2">
    <location>
        <position position="1"/>
    </location>
</feature>
<organism evidence="2 3">
    <name type="scientific">Genlisea aurea</name>
    <dbReference type="NCBI Taxonomy" id="192259"/>
    <lineage>
        <taxon>Eukaryota</taxon>
        <taxon>Viridiplantae</taxon>
        <taxon>Streptophyta</taxon>
        <taxon>Embryophyta</taxon>
        <taxon>Tracheophyta</taxon>
        <taxon>Spermatophyta</taxon>
        <taxon>Magnoliopsida</taxon>
        <taxon>eudicotyledons</taxon>
        <taxon>Gunneridae</taxon>
        <taxon>Pentapetalae</taxon>
        <taxon>asterids</taxon>
        <taxon>lamiids</taxon>
        <taxon>Lamiales</taxon>
        <taxon>Lentibulariaceae</taxon>
        <taxon>Genlisea</taxon>
    </lineage>
</organism>
<dbReference type="AlphaFoldDB" id="S8DNC9"/>
<keyword evidence="3" id="KW-1185">Reference proteome</keyword>
<evidence type="ECO:0000256" key="1">
    <source>
        <dbReference type="SAM" id="SignalP"/>
    </source>
</evidence>
<dbReference type="OrthoDB" id="687377at2759"/>
<proteinExistence type="predicted"/>
<comment type="caution">
    <text evidence="2">The sequence shown here is derived from an EMBL/GenBank/DDBJ whole genome shotgun (WGS) entry which is preliminary data.</text>
</comment>
<keyword evidence="1" id="KW-0732">Signal</keyword>
<dbReference type="PANTHER" id="PTHR48222">
    <property type="entry name" value="PROTEINASE INHIBITOR, PROPEPTIDE"/>
    <property type="match status" value="1"/>
</dbReference>
<gene>
    <name evidence="2" type="ORF">M569_10287</name>
</gene>
<dbReference type="EMBL" id="AUSU01004791">
    <property type="protein sequence ID" value="EPS64498.1"/>
    <property type="molecule type" value="Genomic_DNA"/>
</dbReference>
<evidence type="ECO:0000313" key="3">
    <source>
        <dbReference type="Proteomes" id="UP000015453"/>
    </source>
</evidence>